<organism evidence="3 4">
    <name type="scientific">Arachis hypogaea</name>
    <name type="common">Peanut</name>
    <dbReference type="NCBI Taxonomy" id="3818"/>
    <lineage>
        <taxon>Eukaryota</taxon>
        <taxon>Viridiplantae</taxon>
        <taxon>Streptophyta</taxon>
        <taxon>Embryophyta</taxon>
        <taxon>Tracheophyta</taxon>
        <taxon>Spermatophyta</taxon>
        <taxon>Magnoliopsida</taxon>
        <taxon>eudicotyledons</taxon>
        <taxon>Gunneridae</taxon>
        <taxon>Pentapetalae</taxon>
        <taxon>rosids</taxon>
        <taxon>fabids</taxon>
        <taxon>Fabales</taxon>
        <taxon>Fabaceae</taxon>
        <taxon>Papilionoideae</taxon>
        <taxon>50 kb inversion clade</taxon>
        <taxon>dalbergioids sensu lato</taxon>
        <taxon>Dalbergieae</taxon>
        <taxon>Pterocarpus clade</taxon>
        <taxon>Arachis</taxon>
    </lineage>
</organism>
<reference evidence="3 4" key="1">
    <citation type="submission" date="2019-01" db="EMBL/GenBank/DDBJ databases">
        <title>Sequencing of cultivated peanut Arachis hypogaea provides insights into genome evolution and oil improvement.</title>
        <authorList>
            <person name="Chen X."/>
        </authorList>
    </citation>
    <scope>NUCLEOTIDE SEQUENCE [LARGE SCALE GENOMIC DNA]</scope>
    <source>
        <strain evidence="4">cv. Fuhuasheng</strain>
        <tissue evidence="3">Leaves</tissue>
    </source>
</reference>
<dbReference type="EMBL" id="SDMP01000011">
    <property type="protein sequence ID" value="RYR28115.1"/>
    <property type="molecule type" value="Genomic_DNA"/>
</dbReference>
<dbReference type="InterPro" id="IPR032867">
    <property type="entry name" value="DYW_dom"/>
</dbReference>
<accession>A0A445ANZ3</accession>
<comment type="caution">
    <text evidence="3">The sequence shown here is derived from an EMBL/GenBank/DDBJ whole genome shotgun (WGS) entry which is preliminary data.</text>
</comment>
<gene>
    <name evidence="3" type="ORF">Ahy_B01g052225</name>
</gene>
<sequence length="71" mass="8206">MSHSERLAMAFGIISTSPRSPIRIFKNLRVCGDCHNAAKFISRITERDIIMRDSNRFHHFKCGICSCGDYW</sequence>
<proteinExistence type="inferred from homology"/>
<dbReference type="AlphaFoldDB" id="A0A445ANZ3"/>
<keyword evidence="4" id="KW-1185">Reference proteome</keyword>
<evidence type="ECO:0000313" key="3">
    <source>
        <dbReference type="EMBL" id="RYR28115.1"/>
    </source>
</evidence>
<protein>
    <recommendedName>
        <fullName evidence="2">DYW domain-containing protein</fullName>
    </recommendedName>
</protein>
<feature type="domain" description="DYW" evidence="2">
    <location>
        <begin position="1"/>
        <end position="71"/>
    </location>
</feature>
<dbReference type="GO" id="GO:0008270">
    <property type="term" value="F:zinc ion binding"/>
    <property type="evidence" value="ECO:0007669"/>
    <property type="project" value="InterPro"/>
</dbReference>
<evidence type="ECO:0000259" key="2">
    <source>
        <dbReference type="Pfam" id="PF14432"/>
    </source>
</evidence>
<dbReference type="Proteomes" id="UP000289738">
    <property type="component" value="Chromosome B01"/>
</dbReference>
<dbReference type="Pfam" id="PF14432">
    <property type="entry name" value="DYW_deaminase"/>
    <property type="match status" value="1"/>
</dbReference>
<comment type="similarity">
    <text evidence="1">Belongs to the PPR family. PCMP-H subfamily.</text>
</comment>
<evidence type="ECO:0000313" key="4">
    <source>
        <dbReference type="Proteomes" id="UP000289738"/>
    </source>
</evidence>
<name>A0A445ANZ3_ARAHY</name>
<evidence type="ECO:0000256" key="1">
    <source>
        <dbReference type="ARBA" id="ARBA00006643"/>
    </source>
</evidence>